<evidence type="ECO:0000256" key="4">
    <source>
        <dbReference type="ARBA" id="ARBA00023306"/>
    </source>
</evidence>
<dbReference type="GO" id="GO:1901891">
    <property type="term" value="P:regulation of cell septum assembly"/>
    <property type="evidence" value="ECO:0007669"/>
    <property type="project" value="InterPro"/>
</dbReference>
<dbReference type="Gene3D" id="3.30.70.260">
    <property type="match status" value="1"/>
</dbReference>
<dbReference type="Pfam" id="PF03775">
    <property type="entry name" value="MinC_C"/>
    <property type="match status" value="1"/>
</dbReference>
<dbReference type="NCBIfam" id="TIGR01222">
    <property type="entry name" value="minC"/>
    <property type="match status" value="1"/>
</dbReference>
<feature type="domain" description="Septum formation inhibitor MinC N-terminal" evidence="8">
    <location>
        <begin position="11"/>
        <end position="78"/>
    </location>
</feature>
<dbReference type="Gene3D" id="2.160.20.70">
    <property type="match status" value="1"/>
</dbReference>
<dbReference type="InterPro" id="IPR016098">
    <property type="entry name" value="CAP/MinC_C"/>
</dbReference>
<comment type="function">
    <text evidence="5 6">Cell division inhibitor that blocks the formation of polar Z ring septums. Rapidly oscillates between the poles of the cell to destabilize FtsZ filaments that have formed before they mature into polar Z rings. Prevents FtsZ polymerization.</text>
</comment>
<evidence type="ECO:0000259" key="7">
    <source>
        <dbReference type="Pfam" id="PF03775"/>
    </source>
</evidence>
<keyword evidence="3 6" id="KW-0717">Septation</keyword>
<dbReference type="GO" id="GO:0051302">
    <property type="term" value="P:regulation of cell division"/>
    <property type="evidence" value="ECO:0007669"/>
    <property type="project" value="InterPro"/>
</dbReference>
<dbReference type="RefSeq" id="WP_109060488.1">
    <property type="nucleotide sequence ID" value="NZ_QETA01000001.1"/>
</dbReference>
<dbReference type="PANTHER" id="PTHR34108">
    <property type="entry name" value="SEPTUM SITE-DETERMINING PROTEIN MINC"/>
    <property type="match status" value="1"/>
</dbReference>
<dbReference type="InterPro" id="IPR005526">
    <property type="entry name" value="Septum_form_inhib_MinC_C"/>
</dbReference>
<feature type="domain" description="Septum formation inhibitor MinC C-terminal" evidence="7">
    <location>
        <begin position="173"/>
        <end position="274"/>
    </location>
</feature>
<evidence type="ECO:0000256" key="3">
    <source>
        <dbReference type="ARBA" id="ARBA00023210"/>
    </source>
</evidence>
<sequence length="279" mass="29827">MSAPSRPTPALDFKSATLYALRLVLHTHEPAEIEAELTQRMDHAGSLFRQEPIVIDARQLQQSPDWPWLLELLRRQQLPVIGVLAEGALLDDAQAAGLTAVDTAAERPARAPVAKEKADRVQAVPAHAESAQTKQAMQKKQAAANTIPTPDVAAATTGEQPATDAPLSADTLVINRPLRSGQRIYARNGDLIVVGMVSQGAEVIADGNIHVYGPLRGKAMAGARGNPGARIFTTCLEPELVAIAGVYRVVENALEPDVHQRAALIQLDGEHLQITALNT</sequence>
<reference evidence="10" key="1">
    <citation type="submission" date="2018-05" db="EMBL/GenBank/DDBJ databases">
        <authorList>
            <person name="Li Y."/>
        </authorList>
    </citation>
    <scope>NUCLEOTIDE SEQUENCE [LARGE SCALE GENOMIC DNA]</scope>
    <source>
        <strain evidence="10">3d-2-2</strain>
    </source>
</reference>
<dbReference type="InterPro" id="IPR007874">
    <property type="entry name" value="MinC_N"/>
</dbReference>
<evidence type="ECO:0000256" key="1">
    <source>
        <dbReference type="ARBA" id="ARBA00006291"/>
    </source>
</evidence>
<dbReference type="HAMAP" id="MF_00267">
    <property type="entry name" value="MinC"/>
    <property type="match status" value="1"/>
</dbReference>
<protein>
    <recommendedName>
        <fullName evidence="6">Probable septum site-determining protein MinC</fullName>
    </recommendedName>
</protein>
<name>A0A2V1K1E1_9BURK</name>
<dbReference type="InterPro" id="IPR013033">
    <property type="entry name" value="MinC"/>
</dbReference>
<evidence type="ECO:0000256" key="2">
    <source>
        <dbReference type="ARBA" id="ARBA00022618"/>
    </source>
</evidence>
<organism evidence="9 10">
    <name type="scientific">Corticimicrobacter populi</name>
    <dbReference type="NCBI Taxonomy" id="2175229"/>
    <lineage>
        <taxon>Bacteria</taxon>
        <taxon>Pseudomonadati</taxon>
        <taxon>Pseudomonadota</taxon>
        <taxon>Betaproteobacteria</taxon>
        <taxon>Burkholderiales</taxon>
        <taxon>Alcaligenaceae</taxon>
        <taxon>Corticimicrobacter</taxon>
    </lineage>
</organism>
<evidence type="ECO:0000256" key="6">
    <source>
        <dbReference type="HAMAP-Rule" id="MF_00267"/>
    </source>
</evidence>
<keyword evidence="4 6" id="KW-0131">Cell cycle</keyword>
<gene>
    <name evidence="6 9" type="primary">minC</name>
    <name evidence="9" type="ORF">DD235_02645</name>
</gene>
<dbReference type="Proteomes" id="UP000245212">
    <property type="component" value="Unassembled WGS sequence"/>
</dbReference>
<dbReference type="Pfam" id="PF05209">
    <property type="entry name" value="MinC_N"/>
    <property type="match status" value="1"/>
</dbReference>
<dbReference type="InterPro" id="IPR036145">
    <property type="entry name" value="MinC_C_sf"/>
</dbReference>
<comment type="subunit">
    <text evidence="6">Interacts with MinD and FtsZ.</text>
</comment>
<comment type="caution">
    <text evidence="9">The sequence shown here is derived from an EMBL/GenBank/DDBJ whole genome shotgun (WGS) entry which is preliminary data.</text>
</comment>
<dbReference type="GO" id="GO:0000917">
    <property type="term" value="P:division septum assembly"/>
    <property type="evidence" value="ECO:0007669"/>
    <property type="project" value="UniProtKB-KW"/>
</dbReference>
<evidence type="ECO:0000256" key="5">
    <source>
        <dbReference type="ARBA" id="ARBA00025606"/>
    </source>
</evidence>
<dbReference type="EMBL" id="QETA01000001">
    <property type="protein sequence ID" value="PWF25084.1"/>
    <property type="molecule type" value="Genomic_DNA"/>
</dbReference>
<evidence type="ECO:0000259" key="8">
    <source>
        <dbReference type="Pfam" id="PF05209"/>
    </source>
</evidence>
<proteinExistence type="inferred from homology"/>
<accession>A0A2V1K1E1</accession>
<evidence type="ECO:0000313" key="9">
    <source>
        <dbReference type="EMBL" id="PWF25084.1"/>
    </source>
</evidence>
<dbReference type="SUPFAM" id="SSF63848">
    <property type="entry name" value="Cell-division inhibitor MinC, C-terminal domain"/>
    <property type="match status" value="1"/>
</dbReference>
<dbReference type="AlphaFoldDB" id="A0A2V1K1E1"/>
<dbReference type="PANTHER" id="PTHR34108:SF1">
    <property type="entry name" value="SEPTUM SITE-DETERMINING PROTEIN MINC"/>
    <property type="match status" value="1"/>
</dbReference>
<comment type="similarity">
    <text evidence="1 6">Belongs to the MinC family.</text>
</comment>
<evidence type="ECO:0000313" key="10">
    <source>
        <dbReference type="Proteomes" id="UP000245212"/>
    </source>
</evidence>
<keyword evidence="2 6" id="KW-0132">Cell division</keyword>
<keyword evidence="10" id="KW-1185">Reference proteome</keyword>
<dbReference type="GO" id="GO:0000902">
    <property type="term" value="P:cell morphogenesis"/>
    <property type="evidence" value="ECO:0007669"/>
    <property type="project" value="InterPro"/>
</dbReference>